<comment type="caution">
    <text evidence="3">The sequence shown here is derived from an EMBL/GenBank/DDBJ whole genome shotgun (WGS) entry which is preliminary data.</text>
</comment>
<proteinExistence type="inferred from homology"/>
<comment type="similarity">
    <text evidence="1">Belongs to the 4-hydroxybenzoyl-CoA thioesterase family.</text>
</comment>
<dbReference type="PANTHER" id="PTHR31793:SF27">
    <property type="entry name" value="NOVEL THIOESTERASE SUPERFAMILY DOMAIN AND SAPOSIN A-TYPE DOMAIN CONTAINING PROTEIN (0610012H03RIK)"/>
    <property type="match status" value="1"/>
</dbReference>
<dbReference type="EMBL" id="PVUE01000001">
    <property type="protein sequence ID" value="PRZ44341.1"/>
    <property type="molecule type" value="Genomic_DNA"/>
</dbReference>
<evidence type="ECO:0000256" key="1">
    <source>
        <dbReference type="ARBA" id="ARBA00005953"/>
    </source>
</evidence>
<dbReference type="AlphaFoldDB" id="A0A2T1A6W6"/>
<dbReference type="OrthoDB" id="9799036at2"/>
<organism evidence="3 4">
    <name type="scientific">Antricoccus suffuscus</name>
    <dbReference type="NCBI Taxonomy" id="1629062"/>
    <lineage>
        <taxon>Bacteria</taxon>
        <taxon>Bacillati</taxon>
        <taxon>Actinomycetota</taxon>
        <taxon>Actinomycetes</taxon>
        <taxon>Geodermatophilales</taxon>
        <taxon>Antricoccaceae</taxon>
        <taxon>Antricoccus</taxon>
    </lineage>
</organism>
<dbReference type="GO" id="GO:0047617">
    <property type="term" value="F:fatty acyl-CoA hydrolase activity"/>
    <property type="evidence" value="ECO:0007669"/>
    <property type="project" value="TreeGrafter"/>
</dbReference>
<dbReference type="RefSeq" id="WP_106347362.1">
    <property type="nucleotide sequence ID" value="NZ_PVUE01000001.1"/>
</dbReference>
<name>A0A2T1A6W6_9ACTN</name>
<evidence type="ECO:0000313" key="3">
    <source>
        <dbReference type="EMBL" id="PRZ44341.1"/>
    </source>
</evidence>
<dbReference type="PANTHER" id="PTHR31793">
    <property type="entry name" value="4-HYDROXYBENZOYL-COA THIOESTERASE FAMILY MEMBER"/>
    <property type="match status" value="1"/>
</dbReference>
<dbReference type="SUPFAM" id="SSF54637">
    <property type="entry name" value="Thioesterase/thiol ester dehydrase-isomerase"/>
    <property type="match status" value="1"/>
</dbReference>
<evidence type="ECO:0000313" key="4">
    <source>
        <dbReference type="Proteomes" id="UP000237752"/>
    </source>
</evidence>
<evidence type="ECO:0000256" key="2">
    <source>
        <dbReference type="ARBA" id="ARBA00022801"/>
    </source>
</evidence>
<dbReference type="InterPro" id="IPR029069">
    <property type="entry name" value="HotDog_dom_sf"/>
</dbReference>
<protein>
    <submittedName>
        <fullName evidence="3">Acyl-CoA thioester hydrolase</fullName>
    </submittedName>
</protein>
<gene>
    <name evidence="3" type="ORF">CLV47_101467</name>
</gene>
<dbReference type="CDD" id="cd00586">
    <property type="entry name" value="4HBT"/>
    <property type="match status" value="1"/>
</dbReference>
<dbReference type="InterPro" id="IPR050563">
    <property type="entry name" value="4-hydroxybenzoyl-CoA_TE"/>
</dbReference>
<sequence length="150" mass="16901">MPIDVHVSTETFTMPLKVRYYEADQQSVVYHGWYLNYFDEAFMAWLETLEYGYGKMAEDGVDVMLVHSEIDWHGSLRWPNDAEIAASLVAIGNSSITVDYAAIVDGTPVCSARTVYVTVDAKEFTRMPVPEPMRAALGHPAPLRRQRAGR</sequence>
<reference evidence="3 4" key="1">
    <citation type="submission" date="2018-03" db="EMBL/GenBank/DDBJ databases">
        <title>Genomic Encyclopedia of Archaeal and Bacterial Type Strains, Phase II (KMG-II): from individual species to whole genera.</title>
        <authorList>
            <person name="Goeker M."/>
        </authorList>
    </citation>
    <scope>NUCLEOTIDE SEQUENCE [LARGE SCALE GENOMIC DNA]</scope>
    <source>
        <strain evidence="3 4">DSM 100065</strain>
    </source>
</reference>
<keyword evidence="4" id="KW-1185">Reference proteome</keyword>
<accession>A0A2T1A6W6</accession>
<dbReference type="Gene3D" id="3.10.129.10">
    <property type="entry name" value="Hotdog Thioesterase"/>
    <property type="match status" value="1"/>
</dbReference>
<keyword evidence="2 3" id="KW-0378">Hydrolase</keyword>
<dbReference type="Proteomes" id="UP000237752">
    <property type="component" value="Unassembled WGS sequence"/>
</dbReference>
<dbReference type="Pfam" id="PF13279">
    <property type="entry name" value="4HBT_2"/>
    <property type="match status" value="1"/>
</dbReference>